<keyword evidence="1" id="KW-0614">Plasmid</keyword>
<dbReference type="AlphaFoldDB" id="A0A679JJT8"/>
<gene>
    <name evidence="1" type="ORF">MBLL_00822</name>
</gene>
<name>A0A679JJT8_9HYPH</name>
<proteinExistence type="predicted"/>
<protein>
    <submittedName>
        <fullName evidence="1">Uncharacterized protein</fullName>
    </submittedName>
</protein>
<sequence length="66" mass="7245">MKNQDAIDSLALQHQRLTTMLRDLDGGIWWSSNAAADLNADKIKAQADLIGLALDELSRLIKQIGV</sequence>
<dbReference type="EMBL" id="LR743510">
    <property type="protein sequence ID" value="CAA2137777.1"/>
    <property type="molecule type" value="Genomic_DNA"/>
</dbReference>
<reference evidence="1" key="1">
    <citation type="submission" date="2019-12" db="EMBL/GenBank/DDBJ databases">
        <authorList>
            <person name="Cremers G."/>
        </authorList>
    </citation>
    <scope>NUCLEOTIDE SEQUENCE</scope>
    <source>
        <strain evidence="1">Mbul2</strain>
        <plasmid evidence="1">1</plasmid>
    </source>
</reference>
<accession>A0A679JJT8</accession>
<geneLocation type="plasmid" evidence="1">
    <name>1</name>
</geneLocation>
<organism evidence="1">
    <name type="scientific">Methylobacterium bullatum</name>
    <dbReference type="NCBI Taxonomy" id="570505"/>
    <lineage>
        <taxon>Bacteria</taxon>
        <taxon>Pseudomonadati</taxon>
        <taxon>Pseudomonadota</taxon>
        <taxon>Alphaproteobacteria</taxon>
        <taxon>Hyphomicrobiales</taxon>
        <taxon>Methylobacteriaceae</taxon>
        <taxon>Methylobacterium</taxon>
    </lineage>
</organism>
<evidence type="ECO:0000313" key="1">
    <source>
        <dbReference type="EMBL" id="CAA2137777.1"/>
    </source>
</evidence>
<dbReference type="RefSeq" id="WP_056143283.1">
    <property type="nucleotide sequence ID" value="NZ_LR743510.1"/>
</dbReference>